<dbReference type="GO" id="GO:0000428">
    <property type="term" value="C:DNA-directed RNA polymerase complex"/>
    <property type="evidence" value="ECO:0007669"/>
    <property type="project" value="UniProtKB-KW"/>
</dbReference>
<dbReference type="NCBIfam" id="TIGR00690">
    <property type="entry name" value="rpoZ"/>
    <property type="match status" value="1"/>
</dbReference>
<dbReference type="EC" id="2.7.7.6" evidence="2 11"/>
<evidence type="ECO:0000256" key="3">
    <source>
        <dbReference type="ARBA" id="ARBA00013725"/>
    </source>
</evidence>
<evidence type="ECO:0000256" key="1">
    <source>
        <dbReference type="ARBA" id="ARBA00006711"/>
    </source>
</evidence>
<dbReference type="InterPro" id="IPR036161">
    <property type="entry name" value="RPB6/omega-like_sf"/>
</dbReference>
<evidence type="ECO:0000256" key="10">
    <source>
        <dbReference type="ARBA" id="ARBA00048552"/>
    </source>
</evidence>
<comment type="catalytic activity">
    <reaction evidence="10 11">
        <text>RNA(n) + a ribonucleoside 5'-triphosphate = RNA(n+1) + diphosphate</text>
        <dbReference type="Rhea" id="RHEA:21248"/>
        <dbReference type="Rhea" id="RHEA-COMP:14527"/>
        <dbReference type="Rhea" id="RHEA-COMP:17342"/>
        <dbReference type="ChEBI" id="CHEBI:33019"/>
        <dbReference type="ChEBI" id="CHEBI:61557"/>
        <dbReference type="ChEBI" id="CHEBI:140395"/>
        <dbReference type="EC" id="2.7.7.6"/>
    </reaction>
</comment>
<gene>
    <name evidence="11 12" type="primary">rpoZ</name>
    <name evidence="12" type="ORF">J8C06_08650</name>
</gene>
<evidence type="ECO:0000256" key="7">
    <source>
        <dbReference type="ARBA" id="ARBA00023163"/>
    </source>
</evidence>
<evidence type="ECO:0000256" key="6">
    <source>
        <dbReference type="ARBA" id="ARBA00022695"/>
    </source>
</evidence>
<evidence type="ECO:0000256" key="4">
    <source>
        <dbReference type="ARBA" id="ARBA00022478"/>
    </source>
</evidence>
<accession>A0ABX8B676</accession>
<dbReference type="RefSeq" id="WP_211428308.1">
    <property type="nucleotide sequence ID" value="NZ_CP072648.1"/>
</dbReference>
<dbReference type="InterPro" id="IPR003716">
    <property type="entry name" value="DNA-dir_RNA_pol_omega"/>
</dbReference>
<keyword evidence="6 11" id="KW-0548">Nucleotidyltransferase</keyword>
<dbReference type="SMART" id="SM01409">
    <property type="entry name" value="RNA_pol_Rpb6"/>
    <property type="match status" value="1"/>
</dbReference>
<organism evidence="12 13">
    <name type="scientific">Chloracidobacterium validum</name>
    <dbReference type="NCBI Taxonomy" id="2821543"/>
    <lineage>
        <taxon>Bacteria</taxon>
        <taxon>Pseudomonadati</taxon>
        <taxon>Acidobacteriota</taxon>
        <taxon>Terriglobia</taxon>
        <taxon>Terriglobales</taxon>
        <taxon>Acidobacteriaceae</taxon>
        <taxon>Chloracidobacterium</taxon>
    </lineage>
</organism>
<keyword evidence="4 11" id="KW-0240">DNA-directed RNA polymerase</keyword>
<dbReference type="Gene3D" id="3.90.940.10">
    <property type="match status" value="1"/>
</dbReference>
<dbReference type="Proteomes" id="UP000676506">
    <property type="component" value="Chromosome 1"/>
</dbReference>
<evidence type="ECO:0000313" key="12">
    <source>
        <dbReference type="EMBL" id="QUW02418.1"/>
    </source>
</evidence>
<keyword evidence="5 11" id="KW-0808">Transferase</keyword>
<dbReference type="EMBL" id="CP072648">
    <property type="protein sequence ID" value="QUW02418.1"/>
    <property type="molecule type" value="Genomic_DNA"/>
</dbReference>
<name>A0ABX8B676_9BACT</name>
<dbReference type="SUPFAM" id="SSF63562">
    <property type="entry name" value="RPB6/omega subunit-like"/>
    <property type="match status" value="1"/>
</dbReference>
<comment type="function">
    <text evidence="11">Promotes RNA polymerase assembly. Latches the N- and C-terminal regions of the beta' subunit thereby facilitating its interaction with the beta and alpha subunits.</text>
</comment>
<dbReference type="GO" id="GO:0003899">
    <property type="term" value="F:DNA-directed RNA polymerase activity"/>
    <property type="evidence" value="ECO:0007669"/>
    <property type="project" value="UniProtKB-EC"/>
</dbReference>
<evidence type="ECO:0000256" key="11">
    <source>
        <dbReference type="HAMAP-Rule" id="MF_00366"/>
    </source>
</evidence>
<dbReference type="InterPro" id="IPR006110">
    <property type="entry name" value="Pol_omega/Rpo6/RPB6"/>
</dbReference>
<evidence type="ECO:0000256" key="8">
    <source>
        <dbReference type="ARBA" id="ARBA00029924"/>
    </source>
</evidence>
<evidence type="ECO:0000313" key="13">
    <source>
        <dbReference type="Proteomes" id="UP000676506"/>
    </source>
</evidence>
<comment type="similarity">
    <text evidence="1 11">Belongs to the RNA polymerase subunit omega family.</text>
</comment>
<evidence type="ECO:0000256" key="5">
    <source>
        <dbReference type="ARBA" id="ARBA00022679"/>
    </source>
</evidence>
<protein>
    <recommendedName>
        <fullName evidence="3 11">DNA-directed RNA polymerase subunit omega</fullName>
        <shortName evidence="11">RNAP omega subunit</shortName>
        <ecNumber evidence="2 11">2.7.7.6</ecNumber>
    </recommendedName>
    <alternativeName>
        <fullName evidence="9 11">RNA polymerase omega subunit</fullName>
    </alternativeName>
    <alternativeName>
        <fullName evidence="8 11">Transcriptase subunit omega</fullName>
    </alternativeName>
</protein>
<keyword evidence="7 11" id="KW-0804">Transcription</keyword>
<dbReference type="Pfam" id="PF01192">
    <property type="entry name" value="RNA_pol_Rpb6"/>
    <property type="match status" value="1"/>
</dbReference>
<evidence type="ECO:0000256" key="9">
    <source>
        <dbReference type="ARBA" id="ARBA00030998"/>
    </source>
</evidence>
<evidence type="ECO:0000256" key="2">
    <source>
        <dbReference type="ARBA" id="ARBA00012418"/>
    </source>
</evidence>
<proteinExistence type="inferred from homology"/>
<keyword evidence="13" id="KW-1185">Reference proteome</keyword>
<comment type="subunit">
    <text evidence="11">The RNAP catalytic core consists of 2 alpha, 1 beta, 1 beta' and 1 omega subunit. When a sigma factor is associated with the core the holoenzyme is formed, which can initiate transcription.</text>
</comment>
<sequence length="82" mass="9265">MTTPKETKTEIRTIPDSKYRLILVAAARSKQIQKGREPRVRSANHKPTRIALEEVSQGLVPFEVLPPRESTIPHHEDGIISI</sequence>
<dbReference type="HAMAP" id="MF_00366">
    <property type="entry name" value="RNApol_bact_RpoZ"/>
    <property type="match status" value="1"/>
</dbReference>
<reference evidence="12 13" key="1">
    <citation type="submission" date="2021-03" db="EMBL/GenBank/DDBJ databases">
        <title>Genomic and phenotypic characterization of Chloracidobacterium isolates provides evidence for multiple species.</title>
        <authorList>
            <person name="Saini M.K."/>
            <person name="Costas A.M.G."/>
            <person name="Tank M."/>
            <person name="Bryant D.A."/>
        </authorList>
    </citation>
    <scope>NUCLEOTIDE SEQUENCE [LARGE SCALE GENOMIC DNA]</scope>
    <source>
        <strain evidence="12 13">BV2-C</strain>
    </source>
</reference>